<evidence type="ECO:0000256" key="2">
    <source>
        <dbReference type="ARBA" id="ARBA00022692"/>
    </source>
</evidence>
<organism evidence="7 8">
    <name type="scientific">Pseudoalteromonas denitrificans DSM 6059</name>
    <dbReference type="NCBI Taxonomy" id="1123010"/>
    <lineage>
        <taxon>Bacteria</taxon>
        <taxon>Pseudomonadati</taxon>
        <taxon>Pseudomonadota</taxon>
        <taxon>Gammaproteobacteria</taxon>
        <taxon>Alteromonadales</taxon>
        <taxon>Pseudoalteromonadaceae</taxon>
        <taxon>Pseudoalteromonas</taxon>
    </lineage>
</organism>
<feature type="transmembrane region" description="Helical" evidence="5">
    <location>
        <begin position="15"/>
        <end position="35"/>
    </location>
</feature>
<protein>
    <submittedName>
        <fullName evidence="7">O-antigen ligase</fullName>
    </submittedName>
</protein>
<feature type="transmembrane region" description="Helical" evidence="5">
    <location>
        <begin position="268"/>
        <end position="287"/>
    </location>
</feature>
<feature type="domain" description="O-antigen ligase-related" evidence="6">
    <location>
        <begin position="232"/>
        <end position="369"/>
    </location>
</feature>
<dbReference type="Proteomes" id="UP000198862">
    <property type="component" value="Unassembled WGS sequence"/>
</dbReference>
<feature type="transmembrane region" description="Helical" evidence="5">
    <location>
        <begin position="100"/>
        <end position="117"/>
    </location>
</feature>
<comment type="subcellular location">
    <subcellularLocation>
        <location evidence="1">Membrane</location>
        <topology evidence="1">Multi-pass membrane protein</topology>
    </subcellularLocation>
</comment>
<feature type="transmembrane region" description="Helical" evidence="5">
    <location>
        <begin position="201"/>
        <end position="221"/>
    </location>
</feature>
<evidence type="ECO:0000256" key="1">
    <source>
        <dbReference type="ARBA" id="ARBA00004141"/>
    </source>
</evidence>
<keyword evidence="8" id="KW-1185">Reference proteome</keyword>
<feature type="transmembrane region" description="Helical" evidence="5">
    <location>
        <begin position="410"/>
        <end position="429"/>
    </location>
</feature>
<dbReference type="Pfam" id="PF04932">
    <property type="entry name" value="Wzy_C"/>
    <property type="match status" value="1"/>
</dbReference>
<reference evidence="7 8" key="1">
    <citation type="submission" date="2016-10" db="EMBL/GenBank/DDBJ databases">
        <authorList>
            <person name="de Groot N.N."/>
        </authorList>
    </citation>
    <scope>NUCLEOTIDE SEQUENCE [LARGE SCALE GENOMIC DNA]</scope>
    <source>
        <strain evidence="7 8">DSM 6059</strain>
    </source>
</reference>
<dbReference type="RefSeq" id="WP_091979323.1">
    <property type="nucleotide sequence ID" value="NZ_FOLO01000002.1"/>
</dbReference>
<keyword evidence="3 5" id="KW-1133">Transmembrane helix</keyword>
<dbReference type="STRING" id="1123010.SAMN02745724_00380"/>
<feature type="transmembrane region" description="Helical" evidence="5">
    <location>
        <begin position="353"/>
        <end position="376"/>
    </location>
</feature>
<evidence type="ECO:0000256" key="4">
    <source>
        <dbReference type="ARBA" id="ARBA00023136"/>
    </source>
</evidence>
<dbReference type="PANTHER" id="PTHR37422">
    <property type="entry name" value="TEICHURONIC ACID BIOSYNTHESIS PROTEIN TUAE"/>
    <property type="match status" value="1"/>
</dbReference>
<dbReference type="PANTHER" id="PTHR37422:SF13">
    <property type="entry name" value="LIPOPOLYSACCHARIDE BIOSYNTHESIS PROTEIN PA4999-RELATED"/>
    <property type="match status" value="1"/>
</dbReference>
<feature type="transmembrane region" description="Helical" evidence="5">
    <location>
        <begin position="233"/>
        <end position="262"/>
    </location>
</feature>
<dbReference type="GO" id="GO:0016020">
    <property type="term" value="C:membrane"/>
    <property type="evidence" value="ECO:0007669"/>
    <property type="project" value="UniProtKB-SubCell"/>
</dbReference>
<evidence type="ECO:0000313" key="7">
    <source>
        <dbReference type="EMBL" id="SFB89023.1"/>
    </source>
</evidence>
<dbReference type="AlphaFoldDB" id="A0A1I1EVU7"/>
<keyword evidence="2 5" id="KW-0812">Transmembrane</keyword>
<gene>
    <name evidence="7" type="ORF">SAMN02745724_00380</name>
</gene>
<evidence type="ECO:0000256" key="5">
    <source>
        <dbReference type="SAM" id="Phobius"/>
    </source>
</evidence>
<dbReference type="InterPro" id="IPR007016">
    <property type="entry name" value="O-antigen_ligase-rel_domated"/>
</dbReference>
<feature type="transmembrane region" description="Helical" evidence="5">
    <location>
        <begin position="70"/>
        <end position="88"/>
    </location>
</feature>
<name>A0A1I1EVU7_9GAMM</name>
<dbReference type="EMBL" id="FOLO01000002">
    <property type="protein sequence ID" value="SFB89023.1"/>
    <property type="molecule type" value="Genomic_DNA"/>
</dbReference>
<dbReference type="OrthoDB" id="871774at2"/>
<feature type="transmembrane region" description="Helical" evidence="5">
    <location>
        <begin position="308"/>
        <end position="333"/>
    </location>
</feature>
<dbReference type="InterPro" id="IPR051533">
    <property type="entry name" value="WaaL-like"/>
</dbReference>
<accession>A0A1I1EVU7</accession>
<evidence type="ECO:0000259" key="6">
    <source>
        <dbReference type="Pfam" id="PF04932"/>
    </source>
</evidence>
<keyword evidence="4 5" id="KW-0472">Membrane</keyword>
<sequence length="466" mass="51202">MQLLIFCGYSILVGVIWYVMPSPILVIAAFLAPAIVVKLTKIPYIICLGFIIFSFFRIHEAFPFLSPLHIPQLLALATLGVLVWHLFVSKEINCYWTPQLSWFVAFFALVVVGVIFASNSGKAIGYFNSTYIKIAILVFAIVWLSKSPSDFLLASRLFLLSGVVIACVALSNKMNGIGLVEGTRVTIGRDIGSILGDPNDLSLVLLFPCGFGLSLFFSTGLSKCERYLAGLSYFLLVSAIIATQSRGGLLGIMVISGYFAWIKVKSKMLLISGAAVLLPILLVLAGISDRSSGGAAEEGIDESAMGRIYAWGAAYKMALSNPLTGVGINNFLVNYYYYSAHWDGLNHAVHSTWFGILAETGFLGLTVFLCLLASLLRKLKTAQRQISLLILMVENNSCLLSRNKLITIQYYSFALFAGFLSFMVSGTFLTQGFTWPFYILMALTISLCNYIEHQYIAHNTQVITQE</sequence>
<feature type="transmembrane region" description="Helical" evidence="5">
    <location>
        <begin position="123"/>
        <end position="144"/>
    </location>
</feature>
<feature type="transmembrane region" description="Helical" evidence="5">
    <location>
        <begin position="151"/>
        <end position="171"/>
    </location>
</feature>
<keyword evidence="7" id="KW-0436">Ligase</keyword>
<proteinExistence type="predicted"/>
<feature type="transmembrane region" description="Helical" evidence="5">
    <location>
        <begin position="435"/>
        <end position="451"/>
    </location>
</feature>
<evidence type="ECO:0000256" key="3">
    <source>
        <dbReference type="ARBA" id="ARBA00022989"/>
    </source>
</evidence>
<feature type="transmembrane region" description="Helical" evidence="5">
    <location>
        <begin position="42"/>
        <end position="58"/>
    </location>
</feature>
<dbReference type="GO" id="GO:0016874">
    <property type="term" value="F:ligase activity"/>
    <property type="evidence" value="ECO:0007669"/>
    <property type="project" value="UniProtKB-KW"/>
</dbReference>
<evidence type="ECO:0000313" key="8">
    <source>
        <dbReference type="Proteomes" id="UP000198862"/>
    </source>
</evidence>